<dbReference type="RefSeq" id="WP_307634631.1">
    <property type="nucleotide sequence ID" value="NZ_JAUSQL010000001.1"/>
</dbReference>
<dbReference type="HAMAP" id="MF_00003">
    <property type="entry name" value="RbfA"/>
    <property type="match status" value="1"/>
</dbReference>
<dbReference type="PROSITE" id="PS01319">
    <property type="entry name" value="RBFA"/>
    <property type="match status" value="1"/>
</dbReference>
<comment type="caution">
    <text evidence="4">The sequence shown here is derived from an EMBL/GenBank/DDBJ whole genome shotgun (WGS) entry which is preliminary data.</text>
</comment>
<gene>
    <name evidence="2" type="primary">rbfA</name>
    <name evidence="4" type="ORF">J2S45_000831</name>
</gene>
<dbReference type="InterPro" id="IPR000238">
    <property type="entry name" value="RbfA"/>
</dbReference>
<keyword evidence="1 2" id="KW-0690">Ribosome biogenesis</keyword>
<protein>
    <recommendedName>
        <fullName evidence="2">Ribosome-binding factor A</fullName>
    </recommendedName>
</protein>
<keyword evidence="2" id="KW-0963">Cytoplasm</keyword>
<evidence type="ECO:0000256" key="1">
    <source>
        <dbReference type="ARBA" id="ARBA00022517"/>
    </source>
</evidence>
<dbReference type="Pfam" id="PF02033">
    <property type="entry name" value="RBFA"/>
    <property type="match status" value="1"/>
</dbReference>
<reference evidence="4 5" key="1">
    <citation type="submission" date="2023-07" db="EMBL/GenBank/DDBJ databases">
        <title>Sequencing the genomes of 1000 actinobacteria strains.</title>
        <authorList>
            <person name="Klenk H.-P."/>
        </authorList>
    </citation>
    <scope>NUCLEOTIDE SEQUENCE [LARGE SCALE GENOMIC DNA]</scope>
    <source>
        <strain evidence="4 5">DSM 19515</strain>
    </source>
</reference>
<evidence type="ECO:0000313" key="4">
    <source>
        <dbReference type="EMBL" id="MDP9832152.1"/>
    </source>
</evidence>
<dbReference type="PANTHER" id="PTHR33515">
    <property type="entry name" value="RIBOSOME-BINDING FACTOR A, CHLOROPLASTIC-RELATED"/>
    <property type="match status" value="1"/>
</dbReference>
<comment type="subunit">
    <text evidence="2">Monomer. Binds 30S ribosomal subunits, but not 50S ribosomal subunits or 70S ribosomes.</text>
</comment>
<accession>A0ABT9PHG1</accession>
<dbReference type="Proteomes" id="UP001230145">
    <property type="component" value="Unassembled WGS sequence"/>
</dbReference>
<proteinExistence type="inferred from homology"/>
<organism evidence="4 5">
    <name type="scientific">Trueperella abortisuis</name>
    <dbReference type="NCBI Taxonomy" id="445930"/>
    <lineage>
        <taxon>Bacteria</taxon>
        <taxon>Bacillati</taxon>
        <taxon>Actinomycetota</taxon>
        <taxon>Actinomycetes</taxon>
        <taxon>Actinomycetales</taxon>
        <taxon>Actinomycetaceae</taxon>
        <taxon>Trueperella</taxon>
    </lineage>
</organism>
<dbReference type="PANTHER" id="PTHR33515:SF1">
    <property type="entry name" value="RIBOSOME-BINDING FACTOR A, CHLOROPLASTIC-RELATED"/>
    <property type="match status" value="1"/>
</dbReference>
<dbReference type="SUPFAM" id="SSF89919">
    <property type="entry name" value="Ribosome-binding factor A, RbfA"/>
    <property type="match status" value="1"/>
</dbReference>
<dbReference type="InterPro" id="IPR023799">
    <property type="entry name" value="RbfA_dom_sf"/>
</dbReference>
<dbReference type="NCBIfam" id="TIGR00082">
    <property type="entry name" value="rbfA"/>
    <property type="match status" value="1"/>
</dbReference>
<name>A0ABT9PHG1_9ACTO</name>
<dbReference type="InterPro" id="IPR020053">
    <property type="entry name" value="Ribosome-bd_factorA_CS"/>
</dbReference>
<dbReference type="EMBL" id="JAUSQL010000001">
    <property type="protein sequence ID" value="MDP9832152.1"/>
    <property type="molecule type" value="Genomic_DNA"/>
</dbReference>
<dbReference type="InterPro" id="IPR015946">
    <property type="entry name" value="KH_dom-like_a/b"/>
</dbReference>
<evidence type="ECO:0000256" key="3">
    <source>
        <dbReference type="SAM" id="MobiDB-lite"/>
    </source>
</evidence>
<feature type="region of interest" description="Disordered" evidence="3">
    <location>
        <begin position="120"/>
        <end position="161"/>
    </location>
</feature>
<comment type="subcellular location">
    <subcellularLocation>
        <location evidence="2">Cytoplasm</location>
    </subcellularLocation>
</comment>
<sequence>MANTRVDRVADQIHQIVARLIDTKLKDPRLGMVTVTDVRVTGDLQHASVFYTVMGSEEERRQSARALESAKGMIRSAVGKQLGLRLTPTIEFILDSLPETSRTMEDLLAAARKRDEEIRKRAEGAVPVGGENPYRSAAEAEQATADESDGRSAEAAGAEGE</sequence>
<comment type="function">
    <text evidence="2">One of several proteins that assist in the late maturation steps of the functional core of the 30S ribosomal subunit. Associates with free 30S ribosomal subunits (but not with 30S subunits that are part of 70S ribosomes or polysomes). Required for efficient processing of 16S rRNA. May interact with the 5'-terminal helix region of 16S rRNA.</text>
</comment>
<dbReference type="Gene3D" id="3.30.300.20">
    <property type="match status" value="1"/>
</dbReference>
<evidence type="ECO:0000256" key="2">
    <source>
        <dbReference type="HAMAP-Rule" id="MF_00003"/>
    </source>
</evidence>
<keyword evidence="5" id="KW-1185">Reference proteome</keyword>
<comment type="similarity">
    <text evidence="2">Belongs to the RbfA family.</text>
</comment>
<evidence type="ECO:0000313" key="5">
    <source>
        <dbReference type="Proteomes" id="UP001230145"/>
    </source>
</evidence>